<dbReference type="AlphaFoldDB" id="A0A843XNW8"/>
<organism evidence="1 2">
    <name type="scientific">Colocasia esculenta</name>
    <name type="common">Wild taro</name>
    <name type="synonym">Arum esculentum</name>
    <dbReference type="NCBI Taxonomy" id="4460"/>
    <lineage>
        <taxon>Eukaryota</taxon>
        <taxon>Viridiplantae</taxon>
        <taxon>Streptophyta</taxon>
        <taxon>Embryophyta</taxon>
        <taxon>Tracheophyta</taxon>
        <taxon>Spermatophyta</taxon>
        <taxon>Magnoliopsida</taxon>
        <taxon>Liliopsida</taxon>
        <taxon>Araceae</taxon>
        <taxon>Aroideae</taxon>
        <taxon>Colocasieae</taxon>
        <taxon>Colocasia</taxon>
    </lineage>
</organism>
<keyword evidence="2" id="KW-1185">Reference proteome</keyword>
<protein>
    <submittedName>
        <fullName evidence="1">Uncharacterized protein</fullName>
    </submittedName>
</protein>
<dbReference type="Proteomes" id="UP000652761">
    <property type="component" value="Unassembled WGS sequence"/>
</dbReference>
<gene>
    <name evidence="1" type="ORF">Taro_053871</name>
</gene>
<dbReference type="EMBL" id="NMUH01010253">
    <property type="protein sequence ID" value="MQM20841.1"/>
    <property type="molecule type" value="Genomic_DNA"/>
</dbReference>
<proteinExistence type="predicted"/>
<evidence type="ECO:0000313" key="1">
    <source>
        <dbReference type="EMBL" id="MQM20841.1"/>
    </source>
</evidence>
<feature type="non-terminal residue" evidence="1">
    <location>
        <position position="1"/>
    </location>
</feature>
<evidence type="ECO:0000313" key="2">
    <source>
        <dbReference type="Proteomes" id="UP000652761"/>
    </source>
</evidence>
<sequence>EDLVGSRVLFPFVCEGRPGGIQGAVSLRTNLLEASRKAGALLAWRFVQEGGAQLGGSWELGGQRPGEPAGARRVFLGVAQVEVVMEGGQLGGFMRSGRGGDVQRLCAVCEVAGCGQAGCGAPQAV</sequence>
<reference evidence="1" key="1">
    <citation type="submission" date="2017-07" db="EMBL/GenBank/DDBJ databases">
        <title>Taro Niue Genome Assembly and Annotation.</title>
        <authorList>
            <person name="Atibalentja N."/>
            <person name="Keating K."/>
            <person name="Fields C.J."/>
        </authorList>
    </citation>
    <scope>NUCLEOTIDE SEQUENCE</scope>
    <source>
        <strain evidence="1">Niue_2</strain>
        <tissue evidence="1">Leaf</tissue>
    </source>
</reference>
<name>A0A843XNW8_COLES</name>
<comment type="caution">
    <text evidence="1">The sequence shown here is derived from an EMBL/GenBank/DDBJ whole genome shotgun (WGS) entry which is preliminary data.</text>
</comment>
<accession>A0A843XNW8</accession>